<dbReference type="RefSeq" id="WP_065834001.1">
    <property type="nucleotide sequence ID" value="NZ_LGSI01000049.1"/>
</dbReference>
<name>A0A1C7Z2V5_PSESX</name>
<dbReference type="OrthoDB" id="7031383at2"/>
<dbReference type="AlphaFoldDB" id="A0A1C7Z2V5"/>
<sequence>MSIPYDQDPDADLHKPPKVEVALPEIEGGEENLLPISAVQADLKVTFEPWPIQNPTLNPEKVELFWNDAWLTEGQWYSPINPDDLFLMVPQNRLGEGSHVIYYKVTHYNGAVLDSEPLTITIDKTAPILNQTDERLVFPRSVVEDGVTAWYLENNDDKVLAEIPGYDAIKPGDVLTWFWDRAPFSPEEVDSMELSLDDVSKPLIIAFDGDMIRARGDGERYAYYRVQDRAGNKSDDARPVTLTAAAKPVPRDLPWPDVDEAVGLGETISLAPENVALGATVIVPDTFVLNPDEVIWVQWAEPGALGAFRTSTPAPANSRSYAVPKEHVAPHVGKRLPVKYEVVSPKGTDPSAVRQLELQKLNIDRLPIIQCEDRTGGTLSLASIPASGARFKLGTWTLMATTQRITIELTGTNVTGQPIKHTVLNSHAVTSAELISGIGAGNNVTAPKAFMSQLKRDAKFSIKVYVSFDQGLTWPTPGIPNFPLSDDITLVD</sequence>
<gene>
    <name evidence="1" type="ORF">AFK24_15270</name>
</gene>
<evidence type="ECO:0000313" key="1">
    <source>
        <dbReference type="EMBL" id="OCR24123.1"/>
    </source>
</evidence>
<comment type="caution">
    <text evidence="1">The sequence shown here is derived from an EMBL/GenBank/DDBJ whole genome shotgun (WGS) entry which is preliminary data.</text>
</comment>
<protein>
    <submittedName>
        <fullName evidence="1">Uncharacterized protein</fullName>
    </submittedName>
</protein>
<dbReference type="PATRIC" id="fig|317.243.peg.3430"/>
<dbReference type="Proteomes" id="UP000093104">
    <property type="component" value="Unassembled WGS sequence"/>
</dbReference>
<dbReference type="EMBL" id="LGSI01000049">
    <property type="protein sequence ID" value="OCR24123.1"/>
    <property type="molecule type" value="Genomic_DNA"/>
</dbReference>
<organism evidence="1">
    <name type="scientific">Pseudomonas syringae</name>
    <dbReference type="NCBI Taxonomy" id="317"/>
    <lineage>
        <taxon>Bacteria</taxon>
        <taxon>Pseudomonadati</taxon>
        <taxon>Pseudomonadota</taxon>
        <taxon>Gammaproteobacteria</taxon>
        <taxon>Pseudomonadales</taxon>
        <taxon>Pseudomonadaceae</taxon>
        <taxon>Pseudomonas</taxon>
    </lineage>
</organism>
<proteinExistence type="predicted"/>
<accession>A0A1C7Z2V5</accession>
<reference evidence="1" key="1">
    <citation type="submission" date="2015-07" db="EMBL/GenBank/DDBJ databases">
        <title>Draft genome sequence of a diazotrophic, plant growth-promoting rhizobacterium of the Pseudomonas syringae complex.</title>
        <authorList>
            <person name="Patten C.L."/>
            <person name="Jeong H."/>
        </authorList>
    </citation>
    <scope>NUCLEOTIDE SEQUENCE [LARGE SCALE GENOMIC DNA]</scope>
    <source>
        <strain evidence="1">GR12-2</strain>
    </source>
</reference>